<proteinExistence type="predicted"/>
<name>A0A919CSU1_9PROT</name>
<keyword evidence="5" id="KW-1185">Reference proteome</keyword>
<dbReference type="InterPro" id="IPR016181">
    <property type="entry name" value="Acyl_CoA_acyltransferase"/>
</dbReference>
<evidence type="ECO:0000256" key="2">
    <source>
        <dbReference type="ARBA" id="ARBA00023315"/>
    </source>
</evidence>
<reference evidence="4" key="2">
    <citation type="submission" date="2020-09" db="EMBL/GenBank/DDBJ databases">
        <authorList>
            <person name="Sun Q."/>
            <person name="Kim S."/>
        </authorList>
    </citation>
    <scope>NUCLEOTIDE SEQUENCE</scope>
    <source>
        <strain evidence="4">KCTC 42651</strain>
    </source>
</reference>
<dbReference type="RefSeq" id="WP_189995758.1">
    <property type="nucleotide sequence ID" value="NZ_BMZS01000017.1"/>
</dbReference>
<gene>
    <name evidence="4" type="ORF">GCM10017083_54640</name>
</gene>
<dbReference type="GO" id="GO:0016747">
    <property type="term" value="F:acyltransferase activity, transferring groups other than amino-acyl groups"/>
    <property type="evidence" value="ECO:0007669"/>
    <property type="project" value="InterPro"/>
</dbReference>
<keyword evidence="2" id="KW-0012">Acyltransferase</keyword>
<organism evidence="4 5">
    <name type="scientific">Thalassobaculum fulvum</name>
    <dbReference type="NCBI Taxonomy" id="1633335"/>
    <lineage>
        <taxon>Bacteria</taxon>
        <taxon>Pseudomonadati</taxon>
        <taxon>Pseudomonadota</taxon>
        <taxon>Alphaproteobacteria</taxon>
        <taxon>Rhodospirillales</taxon>
        <taxon>Thalassobaculaceae</taxon>
        <taxon>Thalassobaculum</taxon>
    </lineage>
</organism>
<accession>A0A919CSU1</accession>
<evidence type="ECO:0000256" key="1">
    <source>
        <dbReference type="ARBA" id="ARBA00022679"/>
    </source>
</evidence>
<protein>
    <submittedName>
        <fullName evidence="4">Acetyltransferase</fullName>
    </submittedName>
</protein>
<dbReference type="Proteomes" id="UP000630353">
    <property type="component" value="Unassembled WGS sequence"/>
</dbReference>
<dbReference type="EMBL" id="BMZS01000017">
    <property type="protein sequence ID" value="GHD63790.1"/>
    <property type="molecule type" value="Genomic_DNA"/>
</dbReference>
<dbReference type="CDD" id="cd04301">
    <property type="entry name" value="NAT_SF"/>
    <property type="match status" value="1"/>
</dbReference>
<comment type="caution">
    <text evidence="4">The sequence shown here is derived from an EMBL/GenBank/DDBJ whole genome shotgun (WGS) entry which is preliminary data.</text>
</comment>
<dbReference type="AlphaFoldDB" id="A0A919CSU1"/>
<sequence>MGYGVRFARPDELDALPAIEIAADVRFRATAHADLVASYPTTGIADFAEAQDRWSLWVAAGEGDRPVGFAHCRRVGDGDMYVAQLSVHPGHAGNRLAARLLDRLAGYCGPRGLRRLTLTTFRDIPWNAPYYARLGFREVPDLAGEPFLRRQIAEQIQAGFSPESRVAMVREIVRPGARR</sequence>
<dbReference type="SUPFAM" id="SSF55729">
    <property type="entry name" value="Acyl-CoA N-acyltransferases (Nat)"/>
    <property type="match status" value="1"/>
</dbReference>
<evidence type="ECO:0000259" key="3">
    <source>
        <dbReference type="PROSITE" id="PS51186"/>
    </source>
</evidence>
<evidence type="ECO:0000313" key="5">
    <source>
        <dbReference type="Proteomes" id="UP000630353"/>
    </source>
</evidence>
<dbReference type="PANTHER" id="PTHR43877">
    <property type="entry name" value="AMINOALKYLPHOSPHONATE N-ACETYLTRANSFERASE-RELATED-RELATED"/>
    <property type="match status" value="1"/>
</dbReference>
<evidence type="ECO:0000313" key="4">
    <source>
        <dbReference type="EMBL" id="GHD63790.1"/>
    </source>
</evidence>
<dbReference type="InterPro" id="IPR000182">
    <property type="entry name" value="GNAT_dom"/>
</dbReference>
<reference evidence="4" key="1">
    <citation type="journal article" date="2014" name="Int. J. Syst. Evol. Microbiol.">
        <title>Complete genome sequence of Corynebacterium casei LMG S-19264T (=DSM 44701T), isolated from a smear-ripened cheese.</title>
        <authorList>
            <consortium name="US DOE Joint Genome Institute (JGI-PGF)"/>
            <person name="Walter F."/>
            <person name="Albersmeier A."/>
            <person name="Kalinowski J."/>
            <person name="Ruckert C."/>
        </authorList>
    </citation>
    <scope>NUCLEOTIDE SEQUENCE</scope>
    <source>
        <strain evidence="4">KCTC 42651</strain>
    </source>
</reference>
<dbReference type="InterPro" id="IPR050832">
    <property type="entry name" value="Bact_Acetyltransf"/>
</dbReference>
<dbReference type="PROSITE" id="PS51186">
    <property type="entry name" value="GNAT"/>
    <property type="match status" value="1"/>
</dbReference>
<feature type="domain" description="N-acetyltransferase" evidence="3">
    <location>
        <begin position="3"/>
        <end position="153"/>
    </location>
</feature>
<dbReference type="Pfam" id="PF00583">
    <property type="entry name" value="Acetyltransf_1"/>
    <property type="match status" value="1"/>
</dbReference>
<keyword evidence="1" id="KW-0808">Transferase</keyword>
<dbReference type="Gene3D" id="3.40.630.30">
    <property type="match status" value="1"/>
</dbReference>